<evidence type="ECO:0000256" key="1">
    <source>
        <dbReference type="ARBA" id="ARBA00006924"/>
    </source>
</evidence>
<dbReference type="PROSITE" id="PS50305">
    <property type="entry name" value="SIRTUIN"/>
    <property type="match status" value="1"/>
</dbReference>
<evidence type="ECO:0000313" key="6">
    <source>
        <dbReference type="EMBL" id="KAF1852121.1"/>
    </source>
</evidence>
<comment type="caution">
    <text evidence="6">The sequence shown here is derived from an EMBL/GenBank/DDBJ whole genome shotgun (WGS) entry which is preliminary data.</text>
</comment>
<proteinExistence type="inferred from homology"/>
<dbReference type="Pfam" id="PF02146">
    <property type="entry name" value="SIR2"/>
    <property type="match status" value="1"/>
</dbReference>
<feature type="binding site" evidence="4">
    <location>
        <position position="134"/>
    </location>
    <ligand>
        <name>Zn(2+)</name>
        <dbReference type="ChEBI" id="CHEBI:29105"/>
    </ligand>
</feature>
<dbReference type="OrthoDB" id="424302at2759"/>
<keyword evidence="3" id="KW-0520">NAD</keyword>
<feature type="domain" description="Deacetylase sirtuin-type" evidence="5">
    <location>
        <begin position="1"/>
        <end position="275"/>
    </location>
</feature>
<feature type="active site" description="Proton acceptor" evidence="4">
    <location>
        <position position="123"/>
    </location>
</feature>
<evidence type="ECO:0000256" key="4">
    <source>
        <dbReference type="PROSITE-ProRule" id="PRU00236"/>
    </source>
</evidence>
<accession>A0A9P4GV47</accession>
<feature type="binding site" evidence="4">
    <location>
        <position position="131"/>
    </location>
    <ligand>
        <name>Zn(2+)</name>
        <dbReference type="ChEBI" id="CHEBI:29105"/>
    </ligand>
</feature>
<dbReference type="Gene3D" id="3.30.1600.10">
    <property type="entry name" value="SIR2/SIRT2 'Small Domain"/>
    <property type="match status" value="1"/>
</dbReference>
<organism evidence="6 7">
    <name type="scientific">Cucurbitaria berberidis CBS 394.84</name>
    <dbReference type="NCBI Taxonomy" id="1168544"/>
    <lineage>
        <taxon>Eukaryota</taxon>
        <taxon>Fungi</taxon>
        <taxon>Dikarya</taxon>
        <taxon>Ascomycota</taxon>
        <taxon>Pezizomycotina</taxon>
        <taxon>Dothideomycetes</taxon>
        <taxon>Pleosporomycetidae</taxon>
        <taxon>Pleosporales</taxon>
        <taxon>Pleosporineae</taxon>
        <taxon>Cucurbitariaceae</taxon>
        <taxon>Cucurbitaria</taxon>
    </lineage>
</organism>
<dbReference type="InterPro" id="IPR026590">
    <property type="entry name" value="Ssirtuin_cat_dom"/>
</dbReference>
<feature type="binding site" evidence="4">
    <location>
        <position position="170"/>
    </location>
    <ligand>
        <name>Zn(2+)</name>
        <dbReference type="ChEBI" id="CHEBI:29105"/>
    </ligand>
</feature>
<dbReference type="GO" id="GO:0070403">
    <property type="term" value="F:NAD+ binding"/>
    <property type="evidence" value="ECO:0007669"/>
    <property type="project" value="InterPro"/>
</dbReference>
<keyword evidence="7" id="KW-1185">Reference proteome</keyword>
<dbReference type="InterPro" id="IPR026591">
    <property type="entry name" value="Sirtuin_cat_small_dom_sf"/>
</dbReference>
<gene>
    <name evidence="6" type="ORF">K460DRAFT_270051</name>
</gene>
<feature type="binding site" evidence="4">
    <location>
        <position position="167"/>
    </location>
    <ligand>
        <name>Zn(2+)</name>
        <dbReference type="ChEBI" id="CHEBI:29105"/>
    </ligand>
</feature>
<dbReference type="Proteomes" id="UP000800039">
    <property type="component" value="Unassembled WGS sequence"/>
</dbReference>
<comment type="similarity">
    <text evidence="1">Belongs to the sirtuin family. Class I subfamily.</text>
</comment>
<name>A0A9P4GV47_9PLEO</name>
<dbReference type="GO" id="GO:0046872">
    <property type="term" value="F:metal ion binding"/>
    <property type="evidence" value="ECO:0007669"/>
    <property type="project" value="UniProtKB-KW"/>
</dbReference>
<evidence type="ECO:0000259" key="5">
    <source>
        <dbReference type="PROSITE" id="PS50305"/>
    </source>
</evidence>
<dbReference type="Gene3D" id="3.40.50.1220">
    <property type="entry name" value="TPP-binding domain"/>
    <property type="match status" value="1"/>
</dbReference>
<dbReference type="PANTHER" id="PTHR11085">
    <property type="entry name" value="NAD-DEPENDENT PROTEIN DEACYLASE SIRTUIN-5, MITOCHONDRIAL-RELATED"/>
    <property type="match status" value="1"/>
</dbReference>
<dbReference type="RefSeq" id="XP_040794684.1">
    <property type="nucleotide sequence ID" value="XM_040927621.1"/>
</dbReference>
<keyword evidence="2" id="KW-0808">Transferase</keyword>
<reference evidence="6" key="1">
    <citation type="submission" date="2020-01" db="EMBL/GenBank/DDBJ databases">
        <authorList>
            <consortium name="DOE Joint Genome Institute"/>
            <person name="Haridas S."/>
            <person name="Albert R."/>
            <person name="Binder M."/>
            <person name="Bloem J."/>
            <person name="Labutti K."/>
            <person name="Salamov A."/>
            <person name="Andreopoulos B."/>
            <person name="Baker S.E."/>
            <person name="Barry K."/>
            <person name="Bills G."/>
            <person name="Bluhm B.H."/>
            <person name="Cannon C."/>
            <person name="Castanera R."/>
            <person name="Culley D.E."/>
            <person name="Daum C."/>
            <person name="Ezra D."/>
            <person name="Gonzalez J.B."/>
            <person name="Henrissat B."/>
            <person name="Kuo A."/>
            <person name="Liang C."/>
            <person name="Lipzen A."/>
            <person name="Lutzoni F."/>
            <person name="Magnuson J."/>
            <person name="Mondo S."/>
            <person name="Nolan M."/>
            <person name="Ohm R."/>
            <person name="Pangilinan J."/>
            <person name="Park H.-J."/>
            <person name="Ramirez L."/>
            <person name="Alfaro M."/>
            <person name="Sun H."/>
            <person name="Tritt A."/>
            <person name="Yoshinaga Y."/>
            <person name="Zwiers L.-H."/>
            <person name="Turgeon B.G."/>
            <person name="Goodwin S.B."/>
            <person name="Spatafora J.W."/>
            <person name="Crous P.W."/>
            <person name="Grigoriev I.V."/>
        </authorList>
    </citation>
    <scope>NUCLEOTIDE SEQUENCE</scope>
    <source>
        <strain evidence="6">CBS 394.84</strain>
    </source>
</reference>
<dbReference type="AlphaFoldDB" id="A0A9P4GV47"/>
<evidence type="ECO:0000313" key="7">
    <source>
        <dbReference type="Proteomes" id="UP000800039"/>
    </source>
</evidence>
<keyword evidence="4" id="KW-0862">Zinc</keyword>
<dbReference type="GO" id="GO:0017136">
    <property type="term" value="F:histone deacetylase activity, NAD-dependent"/>
    <property type="evidence" value="ECO:0007669"/>
    <property type="project" value="TreeGrafter"/>
</dbReference>
<dbReference type="InterPro" id="IPR050134">
    <property type="entry name" value="NAD-dep_sirtuin_deacylases"/>
</dbReference>
<dbReference type="PANTHER" id="PTHR11085:SF10">
    <property type="entry name" value="NAD-DEPENDENT PROTEIN DEACYLASE SIRTUIN-5, MITOCHONDRIAL-RELATED"/>
    <property type="match status" value="1"/>
</dbReference>
<evidence type="ECO:0000256" key="2">
    <source>
        <dbReference type="ARBA" id="ARBA00022679"/>
    </source>
</evidence>
<keyword evidence="4" id="KW-0479">Metal-binding</keyword>
<dbReference type="GO" id="GO:0005634">
    <property type="term" value="C:nucleus"/>
    <property type="evidence" value="ECO:0007669"/>
    <property type="project" value="TreeGrafter"/>
</dbReference>
<sequence>MDTREAWSTFADKLRASQRVLCLVGAGLSAPSGLDTWRGSNGLWNDINLRDLASPNKFFEDPVTVWTFYGERLVKTLAAQPNLAHHALAALATGHEGWLTINQNVDGLLEQTEHPMTRLLGIHGTLRTIRCTSCNYNTRIESPSDVPFLLLLSTQLRSVTLSDLPRCPVCTKLLRPGVVWFGEMLAAGAPDTIDDWISQDDVDLVIAVGTSLEVYPATEWVEAVRESGASLAIINTEKTDRLVDELNDDDWFFEGDAADILPRILDLVTYRHHAKSSPAALSSSVSGACSLKRTLLPSS</sequence>
<protein>
    <submittedName>
        <fullName evidence="6">DHS-like NAD/FAD-binding domain-containing protein</fullName>
    </submittedName>
</protein>
<dbReference type="SUPFAM" id="SSF52467">
    <property type="entry name" value="DHS-like NAD/FAD-binding domain"/>
    <property type="match status" value="1"/>
</dbReference>
<dbReference type="InterPro" id="IPR029035">
    <property type="entry name" value="DHS-like_NAD/FAD-binding_dom"/>
</dbReference>
<dbReference type="EMBL" id="ML976614">
    <property type="protein sequence ID" value="KAF1852121.1"/>
    <property type="molecule type" value="Genomic_DNA"/>
</dbReference>
<evidence type="ECO:0000256" key="3">
    <source>
        <dbReference type="ARBA" id="ARBA00023027"/>
    </source>
</evidence>
<dbReference type="GeneID" id="63844874"/>
<dbReference type="InterPro" id="IPR003000">
    <property type="entry name" value="Sirtuin"/>
</dbReference>